<dbReference type="InterPro" id="IPR013087">
    <property type="entry name" value="Znf_C2H2_type"/>
</dbReference>
<sequence length="543" mass="60110">MVLYRGALSKLADCSANFALDPNLLDLSQSCVQSSSDLCDIDPLQLDQQVACSSAFASTTLDVVDGLTPPQQLHSASLEALTGSHSAVDTMSPQGPARQHTNVPLNDRTGLPRRRSRYLVRADAGPIVIPNATAPDPLERWRESPPEDEPAPMSAILNALQDTSTYHSRSGRSSNAAFRHHRRAPSATSGESSASSNTSIGSTLSTEDPLGRTATGRTGKPTRRRREATRRFCCTFCCDKFKSKYDWVRHEKSLHLSLEAWVCTPAGSTIFSTVTGRSHCAFCNAVDPSPAHLNEHNHDACHDDARMRRSFRRKDHLVQHLRLVHSLDTLPWIDDWKMGQSSIPSRCGFCDHAMDTWEERVDHLAGHFRKNATMNDWKGDHGFPPSIAAQVTNALPPYLIGSESHSIIPFSATNTHVRDHFAQISARAHYLNAELDSPSTEPAPSKATATDPTLLEQLSSFSQVLTLHLSRFAREHMKQGVIPTDEMFQQESRRVLYGSEDSWNQTIADHPGWLSDFRNSYCTERDGAETPHEENVSQAGTRS</sequence>
<dbReference type="PROSITE" id="PS00028">
    <property type="entry name" value="ZINC_FINGER_C2H2_1"/>
    <property type="match status" value="1"/>
</dbReference>
<organism evidence="3 4">
    <name type="scientific">Aspergillus avenaceus</name>
    <dbReference type="NCBI Taxonomy" id="36643"/>
    <lineage>
        <taxon>Eukaryota</taxon>
        <taxon>Fungi</taxon>
        <taxon>Dikarya</taxon>
        <taxon>Ascomycota</taxon>
        <taxon>Pezizomycotina</taxon>
        <taxon>Eurotiomycetes</taxon>
        <taxon>Eurotiomycetidae</taxon>
        <taxon>Eurotiales</taxon>
        <taxon>Aspergillaceae</taxon>
        <taxon>Aspergillus</taxon>
        <taxon>Aspergillus subgen. Circumdati</taxon>
    </lineage>
</organism>
<reference evidence="3 4" key="1">
    <citation type="submission" date="2019-04" db="EMBL/GenBank/DDBJ databases">
        <title>Friends and foes A comparative genomics study of 23 Aspergillus species from section Flavi.</title>
        <authorList>
            <consortium name="DOE Joint Genome Institute"/>
            <person name="Kjaerbolling I."/>
            <person name="Vesth T."/>
            <person name="Frisvad J.C."/>
            <person name="Nybo J.L."/>
            <person name="Theobald S."/>
            <person name="Kildgaard S."/>
            <person name="Isbrandt T."/>
            <person name="Kuo A."/>
            <person name="Sato A."/>
            <person name="Lyhne E.K."/>
            <person name="Kogle M.E."/>
            <person name="Wiebenga A."/>
            <person name="Kun R.S."/>
            <person name="Lubbers R.J."/>
            <person name="Makela M.R."/>
            <person name="Barry K."/>
            <person name="Chovatia M."/>
            <person name="Clum A."/>
            <person name="Daum C."/>
            <person name="Haridas S."/>
            <person name="He G."/>
            <person name="LaButti K."/>
            <person name="Lipzen A."/>
            <person name="Mondo S."/>
            <person name="Riley R."/>
            <person name="Salamov A."/>
            <person name="Simmons B.A."/>
            <person name="Magnuson J.K."/>
            <person name="Henrissat B."/>
            <person name="Mortensen U.H."/>
            <person name="Larsen T.O."/>
            <person name="Devries R.P."/>
            <person name="Grigoriev I.V."/>
            <person name="Machida M."/>
            <person name="Baker S.E."/>
            <person name="Andersen M.R."/>
        </authorList>
    </citation>
    <scope>NUCLEOTIDE SEQUENCE [LARGE SCALE GENOMIC DNA]</scope>
    <source>
        <strain evidence="3 4">IBT 18842</strain>
    </source>
</reference>
<gene>
    <name evidence="3" type="ORF">BDV25DRAFT_170099</name>
</gene>
<evidence type="ECO:0000313" key="3">
    <source>
        <dbReference type="EMBL" id="KAE8145964.1"/>
    </source>
</evidence>
<feature type="region of interest" description="Disordered" evidence="1">
    <location>
        <begin position="86"/>
        <end position="111"/>
    </location>
</feature>
<dbReference type="SMART" id="SM00355">
    <property type="entry name" value="ZnF_C2H2"/>
    <property type="match status" value="3"/>
</dbReference>
<proteinExistence type="predicted"/>
<feature type="compositionally biased region" description="Low complexity" evidence="1">
    <location>
        <begin position="186"/>
        <end position="219"/>
    </location>
</feature>
<feature type="compositionally biased region" description="Polar residues" evidence="1">
    <location>
        <begin position="164"/>
        <end position="176"/>
    </location>
</feature>
<keyword evidence="4" id="KW-1185">Reference proteome</keyword>
<dbReference type="AlphaFoldDB" id="A0A5N6THW4"/>
<protein>
    <recommendedName>
        <fullName evidence="2">C2H2-type domain-containing protein</fullName>
    </recommendedName>
</protein>
<dbReference type="OrthoDB" id="5399138at2759"/>
<name>A0A5N6THW4_ASPAV</name>
<evidence type="ECO:0000313" key="4">
    <source>
        <dbReference type="Proteomes" id="UP000325780"/>
    </source>
</evidence>
<dbReference type="EMBL" id="ML742298">
    <property type="protein sequence ID" value="KAE8145964.1"/>
    <property type="molecule type" value="Genomic_DNA"/>
</dbReference>
<feature type="compositionally biased region" description="Polar residues" evidence="1">
    <location>
        <begin position="86"/>
        <end position="104"/>
    </location>
</feature>
<accession>A0A5N6THW4</accession>
<feature type="domain" description="C2H2-type" evidence="2">
    <location>
        <begin position="233"/>
        <end position="255"/>
    </location>
</feature>
<dbReference type="Proteomes" id="UP000325780">
    <property type="component" value="Unassembled WGS sequence"/>
</dbReference>
<feature type="region of interest" description="Disordered" evidence="1">
    <location>
        <begin position="128"/>
        <end position="152"/>
    </location>
</feature>
<evidence type="ECO:0000256" key="1">
    <source>
        <dbReference type="SAM" id="MobiDB-lite"/>
    </source>
</evidence>
<feature type="region of interest" description="Disordered" evidence="1">
    <location>
        <begin position="164"/>
        <end position="224"/>
    </location>
</feature>
<evidence type="ECO:0000259" key="2">
    <source>
        <dbReference type="PROSITE" id="PS00028"/>
    </source>
</evidence>